<feature type="binding site" evidence="11">
    <location>
        <position position="80"/>
    </location>
    <ligand>
        <name>Fe cation</name>
        <dbReference type="ChEBI" id="CHEBI:24875"/>
        <label>1</label>
    </ligand>
</feature>
<comment type="similarity">
    <text evidence="3">Belongs to the metallophosphoesterase superfamily. Purple acid phosphatase family.</text>
</comment>
<dbReference type="InterPro" id="IPR029052">
    <property type="entry name" value="Metallo-depent_PP-like"/>
</dbReference>
<dbReference type="Pfam" id="PF00149">
    <property type="entry name" value="Metallophos"/>
    <property type="match status" value="1"/>
</dbReference>
<dbReference type="InterPro" id="IPR024927">
    <property type="entry name" value="Acid_PPase"/>
</dbReference>
<dbReference type="EC" id="3.1.3.2" evidence="10"/>
<dbReference type="FunFam" id="3.60.21.10:FF:000027">
    <property type="entry name" value="Purple acid phosphatase"/>
    <property type="match status" value="1"/>
</dbReference>
<feature type="domain" description="Calcineurin-like phosphoesterase" evidence="13">
    <location>
        <begin position="41"/>
        <end position="250"/>
    </location>
</feature>
<evidence type="ECO:0000313" key="15">
    <source>
        <dbReference type="RefSeq" id="XP_010241716.1"/>
    </source>
</evidence>
<dbReference type="GO" id="GO:0003993">
    <property type="term" value="F:acid phosphatase activity"/>
    <property type="evidence" value="ECO:0000318"/>
    <property type="project" value="GO_Central"/>
</dbReference>
<feature type="binding site" evidence="11">
    <location>
        <position position="83"/>
    </location>
    <ligand>
        <name>Fe cation</name>
        <dbReference type="ChEBI" id="CHEBI:24875"/>
        <label>1</label>
    </ligand>
</feature>
<evidence type="ECO:0000256" key="8">
    <source>
        <dbReference type="ARBA" id="ARBA00022833"/>
    </source>
</evidence>
<comment type="subcellular location">
    <subcellularLocation>
        <location evidence="2">Secreted</location>
    </subcellularLocation>
</comment>
<organism evidence="14 15">
    <name type="scientific">Nelumbo nucifera</name>
    <name type="common">Sacred lotus</name>
    <dbReference type="NCBI Taxonomy" id="4432"/>
    <lineage>
        <taxon>Eukaryota</taxon>
        <taxon>Viridiplantae</taxon>
        <taxon>Streptophyta</taxon>
        <taxon>Embryophyta</taxon>
        <taxon>Tracheophyta</taxon>
        <taxon>Spermatophyta</taxon>
        <taxon>Magnoliopsida</taxon>
        <taxon>Proteales</taxon>
        <taxon>Nelumbonaceae</taxon>
        <taxon>Nelumbo</taxon>
    </lineage>
</organism>
<dbReference type="GeneID" id="104586216"/>
<reference evidence="15" key="1">
    <citation type="submission" date="2025-08" db="UniProtKB">
        <authorList>
            <consortium name="RefSeq"/>
        </authorList>
    </citation>
    <scope>IDENTIFICATION</scope>
</reference>
<dbReference type="Proteomes" id="UP000189703">
    <property type="component" value="Unplaced"/>
</dbReference>
<gene>
    <name evidence="15" type="primary">LOC104586216</name>
</gene>
<dbReference type="GO" id="GO:0005576">
    <property type="term" value="C:extracellular region"/>
    <property type="evidence" value="ECO:0007669"/>
    <property type="project" value="UniProtKB-SubCell"/>
</dbReference>
<evidence type="ECO:0000256" key="5">
    <source>
        <dbReference type="ARBA" id="ARBA00022723"/>
    </source>
</evidence>
<dbReference type="GO" id="GO:0008199">
    <property type="term" value="F:ferric iron binding"/>
    <property type="evidence" value="ECO:0000318"/>
    <property type="project" value="GO_Central"/>
</dbReference>
<comment type="catalytic activity">
    <reaction evidence="1 10">
        <text>a phosphate monoester + H2O = an alcohol + phosphate</text>
        <dbReference type="Rhea" id="RHEA:15017"/>
        <dbReference type="ChEBI" id="CHEBI:15377"/>
        <dbReference type="ChEBI" id="CHEBI:30879"/>
        <dbReference type="ChEBI" id="CHEBI:43474"/>
        <dbReference type="ChEBI" id="CHEBI:67140"/>
        <dbReference type="EC" id="3.1.3.2"/>
    </reaction>
</comment>
<dbReference type="Gene3D" id="3.60.21.10">
    <property type="match status" value="1"/>
</dbReference>
<evidence type="ECO:0000256" key="10">
    <source>
        <dbReference type="PIRNR" id="PIRNR000898"/>
    </source>
</evidence>
<dbReference type="PIRSF" id="PIRSF000898">
    <property type="entry name" value="Acid_Ptase_5"/>
    <property type="match status" value="1"/>
</dbReference>
<keyword evidence="10 11" id="KW-0408">Iron</keyword>
<evidence type="ECO:0000259" key="13">
    <source>
        <dbReference type="Pfam" id="PF00149"/>
    </source>
</evidence>
<dbReference type="PANTHER" id="PTHR10161">
    <property type="entry name" value="TARTRATE-RESISTANT ACID PHOSPHATASE TYPE 5"/>
    <property type="match status" value="1"/>
</dbReference>
<feature type="chain" id="PRO_5010522303" description="Purple acid phosphatase" evidence="12">
    <location>
        <begin position="26"/>
        <end position="330"/>
    </location>
</feature>
<dbReference type="InParanoid" id="A0A1U7YP08"/>
<dbReference type="SUPFAM" id="SSF56300">
    <property type="entry name" value="Metallo-dependent phosphatases"/>
    <property type="match status" value="1"/>
</dbReference>
<keyword evidence="7 10" id="KW-0378">Hydrolase</keyword>
<evidence type="ECO:0000256" key="7">
    <source>
        <dbReference type="ARBA" id="ARBA00022801"/>
    </source>
</evidence>
<dbReference type="OrthoDB" id="411211at2759"/>
<feature type="binding site" evidence="11">
    <location>
        <position position="118"/>
    </location>
    <ligand>
        <name>Fe cation</name>
        <dbReference type="ChEBI" id="CHEBI:24875"/>
        <label>2</label>
    </ligand>
</feature>
<dbReference type="CDD" id="cd07378">
    <property type="entry name" value="MPP_ACP5"/>
    <property type="match status" value="1"/>
</dbReference>
<proteinExistence type="inferred from homology"/>
<evidence type="ECO:0000256" key="1">
    <source>
        <dbReference type="ARBA" id="ARBA00000032"/>
    </source>
</evidence>
<feature type="binding site" evidence="11">
    <location>
        <position position="80"/>
    </location>
    <ligand>
        <name>Fe cation</name>
        <dbReference type="ChEBI" id="CHEBI:24875"/>
        <label>2</label>
    </ligand>
</feature>
<dbReference type="eggNOG" id="KOG2679">
    <property type="taxonomic scope" value="Eukaryota"/>
</dbReference>
<evidence type="ECO:0000313" key="14">
    <source>
        <dbReference type="Proteomes" id="UP000189703"/>
    </source>
</evidence>
<dbReference type="KEGG" id="nnu:104586216"/>
<evidence type="ECO:0000256" key="4">
    <source>
        <dbReference type="ARBA" id="ARBA00022525"/>
    </source>
</evidence>
<protein>
    <recommendedName>
        <fullName evidence="10">Purple acid phosphatase</fullName>
        <ecNumber evidence="10">3.1.3.2</ecNumber>
    </recommendedName>
</protein>
<evidence type="ECO:0000256" key="2">
    <source>
        <dbReference type="ARBA" id="ARBA00004613"/>
    </source>
</evidence>
<feature type="binding site" evidence="11">
    <location>
        <position position="249"/>
    </location>
    <ligand>
        <name>Fe cation</name>
        <dbReference type="ChEBI" id="CHEBI:24875"/>
        <label>1</label>
    </ligand>
</feature>
<evidence type="ECO:0000256" key="11">
    <source>
        <dbReference type="PIRSR" id="PIRSR000898-1"/>
    </source>
</evidence>
<evidence type="ECO:0000256" key="3">
    <source>
        <dbReference type="ARBA" id="ARBA00008723"/>
    </source>
</evidence>
<feature type="binding site" evidence="11">
    <location>
        <position position="247"/>
    </location>
    <ligand>
        <name>Fe cation</name>
        <dbReference type="ChEBI" id="CHEBI:24875"/>
        <label>2</label>
    </ligand>
</feature>
<dbReference type="RefSeq" id="XP_010241716.1">
    <property type="nucleotide sequence ID" value="XM_010243414.2"/>
</dbReference>
<keyword evidence="5 11" id="KW-0479">Metal-binding</keyword>
<evidence type="ECO:0000256" key="12">
    <source>
        <dbReference type="SAM" id="SignalP"/>
    </source>
</evidence>
<evidence type="ECO:0000256" key="6">
    <source>
        <dbReference type="ARBA" id="ARBA00022729"/>
    </source>
</evidence>
<feature type="binding site" evidence="11">
    <location>
        <position position="212"/>
    </location>
    <ligand>
        <name>Fe cation</name>
        <dbReference type="ChEBI" id="CHEBI:24875"/>
        <label>2</label>
    </ligand>
</feature>
<dbReference type="AlphaFoldDB" id="A0A1U7YP08"/>
<dbReference type="FunCoup" id="A0A1U7YP08">
    <property type="interactions" value="284"/>
</dbReference>
<keyword evidence="9" id="KW-0325">Glycoprotein</keyword>
<dbReference type="InterPro" id="IPR051558">
    <property type="entry name" value="Metallophosphoesterase_PAP"/>
</dbReference>
<evidence type="ECO:0000256" key="9">
    <source>
        <dbReference type="ARBA" id="ARBA00023180"/>
    </source>
</evidence>
<comment type="cofactor">
    <cofactor evidence="11">
        <name>Fe cation</name>
        <dbReference type="ChEBI" id="CHEBI:24875"/>
    </cofactor>
    <text evidence="11">Binds 2 iron ions per subunit.</text>
</comment>
<feature type="signal peptide" evidence="12">
    <location>
        <begin position="1"/>
        <end position="25"/>
    </location>
</feature>
<dbReference type="InterPro" id="IPR004843">
    <property type="entry name" value="Calcineurin-like_PHP"/>
</dbReference>
<feature type="binding site" evidence="11">
    <location>
        <position position="47"/>
    </location>
    <ligand>
        <name>Fe cation</name>
        <dbReference type="ChEBI" id="CHEBI:24875"/>
        <label>1</label>
    </ligand>
</feature>
<dbReference type="PANTHER" id="PTHR10161:SF14">
    <property type="entry name" value="TARTRATE-RESISTANT ACID PHOSPHATASE TYPE 5"/>
    <property type="match status" value="1"/>
</dbReference>
<sequence length="330" mass="37328">MACFCNKSMALCLVLTICLLGSSFAELQRFEHPANGDGSLSFLVIGDWGRRGAYNQSEVAFQMGRIGEKLNINFVVSTGDDFYDNGLTGENDPAFEESFSKIYTAKSLQKQWYSVLGNHDYRGDVKAQLSPVLKKLDSRWLCLRSFVLNAEIAEFFFVDTNPFVDAYFENPKGHSYDWRGVLPREKYLANLLKDIESALRESRAKWKIVVGHHAIRTVGHHGDTRELVKQLLPILKANDVDLYINGHDHCLEHISDANSPIQFLTSGAGSKAWRGDVKTLNREVVKFFYDGQGFMSVQLTQTNAEILFYDVAGKVLHRWNAPKQQLYSAI</sequence>
<name>A0A1U7YP08_NELNU</name>
<dbReference type="OMA" id="VWSIGNH"/>
<keyword evidence="8" id="KW-0862">Zinc</keyword>
<accession>A0A1U7YP08</accession>
<dbReference type="STRING" id="4432.A0A1U7YP08"/>
<keyword evidence="14" id="KW-1185">Reference proteome</keyword>
<dbReference type="GO" id="GO:0008198">
    <property type="term" value="F:ferrous iron binding"/>
    <property type="evidence" value="ECO:0000318"/>
    <property type="project" value="GO_Central"/>
</dbReference>
<keyword evidence="4" id="KW-0964">Secreted</keyword>
<keyword evidence="6 12" id="KW-0732">Signal</keyword>